<evidence type="ECO:0000259" key="3">
    <source>
        <dbReference type="Pfam" id="PF02617"/>
    </source>
</evidence>
<name>A0A366FER0_9HYPH</name>
<gene>
    <name evidence="1" type="primary">clpS</name>
    <name evidence="4" type="ORF">DFR50_11444</name>
</gene>
<feature type="domain" description="Adaptor protein ClpS core" evidence="3">
    <location>
        <begin position="18"/>
        <end position="95"/>
    </location>
</feature>
<organism evidence="4 5">
    <name type="scientific">Roseiarcus fermentans</name>
    <dbReference type="NCBI Taxonomy" id="1473586"/>
    <lineage>
        <taxon>Bacteria</taxon>
        <taxon>Pseudomonadati</taxon>
        <taxon>Pseudomonadota</taxon>
        <taxon>Alphaproteobacteria</taxon>
        <taxon>Hyphomicrobiales</taxon>
        <taxon>Roseiarcaceae</taxon>
        <taxon>Roseiarcus</taxon>
    </lineage>
</organism>
<dbReference type="Pfam" id="PF02617">
    <property type="entry name" value="ClpS"/>
    <property type="match status" value="1"/>
</dbReference>
<dbReference type="InterPro" id="IPR003769">
    <property type="entry name" value="ClpS_core"/>
</dbReference>
<evidence type="ECO:0000256" key="2">
    <source>
        <dbReference type="SAM" id="MobiDB-lite"/>
    </source>
</evidence>
<dbReference type="HAMAP" id="MF_00302">
    <property type="entry name" value="ClpS"/>
    <property type="match status" value="1"/>
</dbReference>
<keyword evidence="5" id="KW-1185">Reference proteome</keyword>
<dbReference type="RefSeq" id="WP_113889849.1">
    <property type="nucleotide sequence ID" value="NZ_QNRK01000014.1"/>
</dbReference>
<evidence type="ECO:0000313" key="5">
    <source>
        <dbReference type="Proteomes" id="UP000253529"/>
    </source>
</evidence>
<reference evidence="4 5" key="1">
    <citation type="submission" date="2018-06" db="EMBL/GenBank/DDBJ databases">
        <title>Genomic Encyclopedia of Type Strains, Phase IV (KMG-IV): sequencing the most valuable type-strain genomes for metagenomic binning, comparative biology and taxonomic classification.</title>
        <authorList>
            <person name="Goeker M."/>
        </authorList>
    </citation>
    <scope>NUCLEOTIDE SEQUENCE [LARGE SCALE GENOMIC DNA]</scope>
    <source>
        <strain evidence="4 5">DSM 24875</strain>
    </source>
</reference>
<dbReference type="InterPro" id="IPR014719">
    <property type="entry name" value="Ribosomal_bL12_C/ClpS-like"/>
</dbReference>
<dbReference type="Gene3D" id="3.30.1390.10">
    <property type="match status" value="1"/>
</dbReference>
<sequence length="101" mass="11285">MSKTGTKARTKTETKVDRPRLHKVLLFNDDFTPRDFVVEVLKAVFRMNESQALSVMITAHKKGLCVVGVFARDIAETKAARGTEAGASRGYPLRFDTEPEE</sequence>
<dbReference type="Proteomes" id="UP000253529">
    <property type="component" value="Unassembled WGS sequence"/>
</dbReference>
<dbReference type="GO" id="GO:0030163">
    <property type="term" value="P:protein catabolic process"/>
    <property type="evidence" value="ECO:0007669"/>
    <property type="project" value="InterPro"/>
</dbReference>
<dbReference type="AlphaFoldDB" id="A0A366FER0"/>
<dbReference type="PANTHER" id="PTHR33473">
    <property type="entry name" value="ATP-DEPENDENT CLP PROTEASE ADAPTER PROTEIN CLPS1, CHLOROPLASTIC"/>
    <property type="match status" value="1"/>
</dbReference>
<evidence type="ECO:0000256" key="1">
    <source>
        <dbReference type="HAMAP-Rule" id="MF_00302"/>
    </source>
</evidence>
<keyword evidence="4" id="KW-0645">Protease</keyword>
<dbReference type="NCBIfam" id="NF009564">
    <property type="entry name" value="PRK13019.1-4"/>
    <property type="match status" value="1"/>
</dbReference>
<comment type="similarity">
    <text evidence="1">Belongs to the ClpS family.</text>
</comment>
<protein>
    <recommendedName>
        <fullName evidence="1">ATP-dependent Clp protease adapter protein ClpS</fullName>
    </recommendedName>
</protein>
<keyword evidence="4" id="KW-0378">Hydrolase</keyword>
<dbReference type="EMBL" id="QNRK01000014">
    <property type="protein sequence ID" value="RBP12215.1"/>
    <property type="molecule type" value="Genomic_DNA"/>
</dbReference>
<evidence type="ECO:0000313" key="4">
    <source>
        <dbReference type="EMBL" id="RBP12215.1"/>
    </source>
</evidence>
<dbReference type="GO" id="GO:0008233">
    <property type="term" value="F:peptidase activity"/>
    <property type="evidence" value="ECO:0007669"/>
    <property type="project" value="UniProtKB-KW"/>
</dbReference>
<dbReference type="PANTHER" id="PTHR33473:SF19">
    <property type="entry name" value="ATP-DEPENDENT CLP PROTEASE ADAPTER PROTEIN CLPS"/>
    <property type="match status" value="1"/>
</dbReference>
<dbReference type="OrthoDB" id="9796121at2"/>
<comment type="function">
    <text evidence="1">Involved in the modulation of the specificity of the ClpAP-mediated ATP-dependent protein degradation.</text>
</comment>
<dbReference type="SUPFAM" id="SSF54736">
    <property type="entry name" value="ClpS-like"/>
    <property type="match status" value="1"/>
</dbReference>
<feature type="region of interest" description="Disordered" evidence="2">
    <location>
        <begin position="80"/>
        <end position="101"/>
    </location>
</feature>
<accession>A0A366FER0</accession>
<comment type="subunit">
    <text evidence="1">Binds to the N-terminal domain of the chaperone ClpA.</text>
</comment>
<dbReference type="InterPro" id="IPR022935">
    <property type="entry name" value="ClpS"/>
</dbReference>
<dbReference type="GO" id="GO:0006508">
    <property type="term" value="P:proteolysis"/>
    <property type="evidence" value="ECO:0007669"/>
    <property type="project" value="UniProtKB-UniRule"/>
</dbReference>
<proteinExistence type="inferred from homology"/>
<comment type="caution">
    <text evidence="4">The sequence shown here is derived from an EMBL/GenBank/DDBJ whole genome shotgun (WGS) entry which is preliminary data.</text>
</comment>